<dbReference type="EMBL" id="BJXA01000041">
    <property type="protein sequence ID" value="GEM40798.1"/>
    <property type="molecule type" value="Genomic_DNA"/>
</dbReference>
<dbReference type="PANTHER" id="PTHR13789">
    <property type="entry name" value="MONOOXYGENASE"/>
    <property type="match status" value="1"/>
</dbReference>
<dbReference type="Proteomes" id="UP000321424">
    <property type="component" value="Unassembled WGS sequence"/>
</dbReference>
<evidence type="ECO:0000313" key="5">
    <source>
        <dbReference type="Proteomes" id="UP000321424"/>
    </source>
</evidence>
<dbReference type="AlphaFoldDB" id="A0A511MKZ2"/>
<dbReference type="PRINTS" id="PR00420">
    <property type="entry name" value="RNGMNOXGNASE"/>
</dbReference>
<proteinExistence type="predicted"/>
<evidence type="ECO:0000256" key="2">
    <source>
        <dbReference type="ARBA" id="ARBA00023033"/>
    </source>
</evidence>
<gene>
    <name evidence="4" type="ORF">NN4_53170</name>
</gene>
<dbReference type="GO" id="GO:0004497">
    <property type="term" value="F:monooxygenase activity"/>
    <property type="evidence" value="ECO:0007669"/>
    <property type="project" value="UniProtKB-KW"/>
</dbReference>
<name>A0A511MKZ2_9NOCA</name>
<dbReference type="RefSeq" id="WP_147136718.1">
    <property type="nucleotide sequence ID" value="NZ_BJXA01000041.1"/>
</dbReference>
<evidence type="ECO:0000259" key="3">
    <source>
        <dbReference type="Pfam" id="PF01494"/>
    </source>
</evidence>
<dbReference type="OrthoDB" id="4529762at2"/>
<dbReference type="InterPro" id="IPR036188">
    <property type="entry name" value="FAD/NAD-bd_sf"/>
</dbReference>
<dbReference type="Gene3D" id="3.50.50.60">
    <property type="entry name" value="FAD/NAD(P)-binding domain"/>
    <property type="match status" value="1"/>
</dbReference>
<sequence length="342" mass="35567">MVTIIGGGIAGTLLAGALARANHPVTVYESQPAVGAGAFLALNDRAHTALARLGVEVDRLHATSHPLAELRAADRAGVVRGGAGAGRRMYLRADLMRALTEFAAATTAAIHYDTPVTELNGAGGALFSGGNPLPADDVVIAADGIDSLARRRLEPGRAAEYAGQIVVYGITDRPIQPSSEPSVLHFHRRLDDGGRPVSTFGHFWNSEVSLWFTRLTRAPLPVAEVGSQPIDRWAEPILFGNTAIPGLVEAMLAATSTVHVSNARTVPLADAWTPQAPVILCGDADHAITPAAGVGARDAIEDAAALAEAIIGGGSPAAAMAERRREILAERAKAAQMFRSAT</sequence>
<dbReference type="Gene3D" id="3.30.9.10">
    <property type="entry name" value="D-Amino Acid Oxidase, subunit A, domain 2"/>
    <property type="match status" value="1"/>
</dbReference>
<feature type="domain" description="FAD-binding" evidence="3">
    <location>
        <begin position="2"/>
        <end position="310"/>
    </location>
</feature>
<comment type="caution">
    <text evidence="4">The sequence shown here is derived from an EMBL/GenBank/DDBJ whole genome shotgun (WGS) entry which is preliminary data.</text>
</comment>
<accession>A0A511MKZ2</accession>
<protein>
    <recommendedName>
        <fullName evidence="3">FAD-binding domain-containing protein</fullName>
    </recommendedName>
</protein>
<dbReference type="InterPro" id="IPR002938">
    <property type="entry name" value="FAD-bd"/>
</dbReference>
<keyword evidence="2" id="KW-0503">Monooxygenase</keyword>
<organism evidence="4 5">
    <name type="scientific">Nocardia ninae NBRC 108245</name>
    <dbReference type="NCBI Taxonomy" id="1210091"/>
    <lineage>
        <taxon>Bacteria</taxon>
        <taxon>Bacillati</taxon>
        <taxon>Actinomycetota</taxon>
        <taxon>Actinomycetes</taxon>
        <taxon>Mycobacteriales</taxon>
        <taxon>Nocardiaceae</taxon>
        <taxon>Nocardia</taxon>
    </lineage>
</organism>
<dbReference type="GO" id="GO:0071949">
    <property type="term" value="F:FAD binding"/>
    <property type="evidence" value="ECO:0007669"/>
    <property type="project" value="InterPro"/>
</dbReference>
<dbReference type="Pfam" id="PF01494">
    <property type="entry name" value="FAD_binding_3"/>
    <property type="match status" value="1"/>
</dbReference>
<reference evidence="4 5" key="1">
    <citation type="submission" date="2019-07" db="EMBL/GenBank/DDBJ databases">
        <title>Whole genome shotgun sequence of Nocardia ninae NBRC 108245.</title>
        <authorList>
            <person name="Hosoyama A."/>
            <person name="Uohara A."/>
            <person name="Ohji S."/>
            <person name="Ichikawa N."/>
        </authorList>
    </citation>
    <scope>NUCLEOTIDE SEQUENCE [LARGE SCALE GENOMIC DNA]</scope>
    <source>
        <strain evidence="4 5">NBRC 108245</strain>
    </source>
</reference>
<dbReference type="InterPro" id="IPR050493">
    <property type="entry name" value="FAD-dep_Monooxygenase_BioMet"/>
</dbReference>
<evidence type="ECO:0000256" key="1">
    <source>
        <dbReference type="ARBA" id="ARBA00023002"/>
    </source>
</evidence>
<dbReference type="SUPFAM" id="SSF51905">
    <property type="entry name" value="FAD/NAD(P)-binding domain"/>
    <property type="match status" value="1"/>
</dbReference>
<keyword evidence="1" id="KW-0560">Oxidoreductase</keyword>
<keyword evidence="5" id="KW-1185">Reference proteome</keyword>
<dbReference type="PANTHER" id="PTHR13789:SF309">
    <property type="entry name" value="PUTATIVE (AFU_ORTHOLOGUE AFUA_6G14510)-RELATED"/>
    <property type="match status" value="1"/>
</dbReference>
<evidence type="ECO:0000313" key="4">
    <source>
        <dbReference type="EMBL" id="GEM40798.1"/>
    </source>
</evidence>